<dbReference type="OrthoDB" id="3176171at2759"/>
<accession>A0A843VS17</accession>
<keyword evidence="4" id="KW-1185">Reference proteome</keyword>
<dbReference type="EMBL" id="NMUH01002098">
    <property type="protein sequence ID" value="MQL97786.1"/>
    <property type="molecule type" value="Genomic_DNA"/>
</dbReference>
<feature type="coiled-coil region" evidence="1">
    <location>
        <begin position="165"/>
        <end position="244"/>
    </location>
</feature>
<dbReference type="AlphaFoldDB" id="A0A843VS17"/>
<name>A0A843VS17_COLES</name>
<feature type="compositionally biased region" description="Polar residues" evidence="2">
    <location>
        <begin position="66"/>
        <end position="76"/>
    </location>
</feature>
<organism evidence="3 4">
    <name type="scientific">Colocasia esculenta</name>
    <name type="common">Wild taro</name>
    <name type="synonym">Arum esculentum</name>
    <dbReference type="NCBI Taxonomy" id="4460"/>
    <lineage>
        <taxon>Eukaryota</taxon>
        <taxon>Viridiplantae</taxon>
        <taxon>Streptophyta</taxon>
        <taxon>Embryophyta</taxon>
        <taxon>Tracheophyta</taxon>
        <taxon>Spermatophyta</taxon>
        <taxon>Magnoliopsida</taxon>
        <taxon>Liliopsida</taxon>
        <taxon>Araceae</taxon>
        <taxon>Aroideae</taxon>
        <taxon>Colocasieae</taxon>
        <taxon>Colocasia</taxon>
    </lineage>
</organism>
<evidence type="ECO:0000313" key="4">
    <source>
        <dbReference type="Proteomes" id="UP000652761"/>
    </source>
</evidence>
<evidence type="ECO:0000313" key="3">
    <source>
        <dbReference type="EMBL" id="MQL97786.1"/>
    </source>
</evidence>
<comment type="caution">
    <text evidence="3">The sequence shown here is derived from an EMBL/GenBank/DDBJ whole genome shotgun (WGS) entry which is preliminary data.</text>
</comment>
<reference evidence="3" key="1">
    <citation type="submission" date="2017-07" db="EMBL/GenBank/DDBJ databases">
        <title>Taro Niue Genome Assembly and Annotation.</title>
        <authorList>
            <person name="Atibalentja N."/>
            <person name="Keating K."/>
            <person name="Fields C.J."/>
        </authorList>
    </citation>
    <scope>NUCLEOTIDE SEQUENCE</scope>
    <source>
        <strain evidence="3">Niue_2</strain>
        <tissue evidence="3">Leaf</tissue>
    </source>
</reference>
<protein>
    <submittedName>
        <fullName evidence="3">Uncharacterized protein</fullName>
    </submittedName>
</protein>
<feature type="compositionally biased region" description="Basic and acidic residues" evidence="2">
    <location>
        <begin position="364"/>
        <end position="384"/>
    </location>
</feature>
<evidence type="ECO:0000256" key="1">
    <source>
        <dbReference type="SAM" id="Coils"/>
    </source>
</evidence>
<feature type="coiled-coil region" evidence="1">
    <location>
        <begin position="268"/>
        <end position="295"/>
    </location>
</feature>
<feature type="region of interest" description="Disordered" evidence="2">
    <location>
        <begin position="52"/>
        <end position="86"/>
    </location>
</feature>
<dbReference type="Proteomes" id="UP000652761">
    <property type="component" value="Unassembled WGS sequence"/>
</dbReference>
<feature type="region of interest" description="Disordered" evidence="2">
    <location>
        <begin position="345"/>
        <end position="384"/>
    </location>
</feature>
<feature type="compositionally biased region" description="Low complexity" evidence="2">
    <location>
        <begin position="346"/>
        <end position="357"/>
    </location>
</feature>
<proteinExistence type="predicted"/>
<evidence type="ECO:0000256" key="2">
    <source>
        <dbReference type="SAM" id="MobiDB-lite"/>
    </source>
</evidence>
<sequence>MWQWEKGGCFLVSSAYRIISDEWLQHGLHDQLLNLLFLFLTNAIIQKRESSVATLTSSDGDKTRGTKSFTSPSTPQADGINVPAEPTTSNYFVAETTPSHQLLEEQQDSVDTDDISLQDKPLTSERSMDHVELLREQVKILSGEVALHSSVLKRLSEESTDSPRKEQIQVEMKKVSEEINSYAELMEQLNEKSFELEVKTADNRVIQDQLNQKIDECKGLQETIESLERQLAESRNNAQMTSHSQELSDAIDSHTVSLMNGEYMLSKNAHTELQLQAQASEIEALKQNVIELTEVEGLLEARNQKLAEESSYAKGLASAAGVELKALSEEVAKLMNHNERLATELAAARNPAQQRRASVGTRNNKRDSHMKRQENHAAKRDLNASYERELALESALAEREQREVEFQKKVEESKQREAYLENELANMWVLVAKLKKSHGNEIDESELRKD</sequence>
<keyword evidence="1" id="KW-0175">Coiled coil</keyword>
<gene>
    <name evidence="3" type="ORF">Taro_030477</name>
</gene>